<dbReference type="Proteomes" id="UP001058974">
    <property type="component" value="Chromosome 6"/>
</dbReference>
<accession>A0A9D4WFS7</accession>
<keyword evidence="2" id="KW-1185">Reference proteome</keyword>
<name>A0A9D4WFS7_PEA</name>
<dbReference type="EMBL" id="JAMSHJ010000006">
    <property type="protein sequence ID" value="KAI5401336.1"/>
    <property type="molecule type" value="Genomic_DNA"/>
</dbReference>
<gene>
    <name evidence="1" type="ORF">KIW84_065982</name>
</gene>
<dbReference type="AlphaFoldDB" id="A0A9D4WFS7"/>
<dbReference type="Gramene" id="Psat06G0598200-T1">
    <property type="protein sequence ID" value="KAI5401336.1"/>
    <property type="gene ID" value="KIW84_065982"/>
</dbReference>
<organism evidence="1 2">
    <name type="scientific">Pisum sativum</name>
    <name type="common">Garden pea</name>
    <name type="synonym">Lathyrus oleraceus</name>
    <dbReference type="NCBI Taxonomy" id="3888"/>
    <lineage>
        <taxon>Eukaryota</taxon>
        <taxon>Viridiplantae</taxon>
        <taxon>Streptophyta</taxon>
        <taxon>Embryophyta</taxon>
        <taxon>Tracheophyta</taxon>
        <taxon>Spermatophyta</taxon>
        <taxon>Magnoliopsida</taxon>
        <taxon>eudicotyledons</taxon>
        <taxon>Gunneridae</taxon>
        <taxon>Pentapetalae</taxon>
        <taxon>rosids</taxon>
        <taxon>fabids</taxon>
        <taxon>Fabales</taxon>
        <taxon>Fabaceae</taxon>
        <taxon>Papilionoideae</taxon>
        <taxon>50 kb inversion clade</taxon>
        <taxon>NPAAA clade</taxon>
        <taxon>Hologalegina</taxon>
        <taxon>IRL clade</taxon>
        <taxon>Fabeae</taxon>
        <taxon>Lathyrus</taxon>
    </lineage>
</organism>
<reference evidence="1 2" key="1">
    <citation type="journal article" date="2022" name="Nat. Genet.">
        <title>Improved pea reference genome and pan-genome highlight genomic features and evolutionary characteristics.</title>
        <authorList>
            <person name="Yang T."/>
            <person name="Liu R."/>
            <person name="Luo Y."/>
            <person name="Hu S."/>
            <person name="Wang D."/>
            <person name="Wang C."/>
            <person name="Pandey M.K."/>
            <person name="Ge S."/>
            <person name="Xu Q."/>
            <person name="Li N."/>
            <person name="Li G."/>
            <person name="Huang Y."/>
            <person name="Saxena R.K."/>
            <person name="Ji Y."/>
            <person name="Li M."/>
            <person name="Yan X."/>
            <person name="He Y."/>
            <person name="Liu Y."/>
            <person name="Wang X."/>
            <person name="Xiang C."/>
            <person name="Varshney R.K."/>
            <person name="Ding H."/>
            <person name="Gao S."/>
            <person name="Zong X."/>
        </authorList>
    </citation>
    <scope>NUCLEOTIDE SEQUENCE [LARGE SCALE GENOMIC DNA]</scope>
    <source>
        <strain evidence="1 2">cv. Zhongwan 6</strain>
    </source>
</reference>
<sequence length="105" mass="12052">MEENGAINAAIESTYDVDDAKYAGQQQLPPTPQNVAREDIREFFRMNPLEFFGGLDLIMLKQSSMSASEYVEKYEDMAANSRKMVYAPDERWEIDQFLFGLKADI</sequence>
<proteinExistence type="predicted"/>
<evidence type="ECO:0008006" key="3">
    <source>
        <dbReference type="Google" id="ProtNLM"/>
    </source>
</evidence>
<comment type="caution">
    <text evidence="1">The sequence shown here is derived from an EMBL/GenBank/DDBJ whole genome shotgun (WGS) entry which is preliminary data.</text>
</comment>
<evidence type="ECO:0000313" key="2">
    <source>
        <dbReference type="Proteomes" id="UP001058974"/>
    </source>
</evidence>
<protein>
    <recommendedName>
        <fullName evidence="3">Retrotransposon gag domain-containing protein</fullName>
    </recommendedName>
</protein>
<evidence type="ECO:0000313" key="1">
    <source>
        <dbReference type="EMBL" id="KAI5401336.1"/>
    </source>
</evidence>